<dbReference type="STRING" id="1193713.GCA_001636315_03490"/>
<dbReference type="SMART" id="SM00382">
    <property type="entry name" value="AAA"/>
    <property type="match status" value="1"/>
</dbReference>
<dbReference type="PANTHER" id="PTHR23070">
    <property type="entry name" value="BCS1 AAA-TYPE ATPASE"/>
    <property type="match status" value="1"/>
</dbReference>
<dbReference type="GO" id="GO:0005524">
    <property type="term" value="F:ATP binding"/>
    <property type="evidence" value="ECO:0007669"/>
    <property type="project" value="UniProtKB-KW"/>
</dbReference>
<dbReference type="RefSeq" id="WP_127485391.1">
    <property type="nucleotide sequence ID" value="NZ_CP022572.1"/>
</dbReference>
<keyword evidence="5" id="KW-1185">Reference proteome</keyword>
<name>A0A3Q9QU31_9BACI</name>
<dbReference type="InterPro" id="IPR003960">
    <property type="entry name" value="ATPase_AAA_CS"/>
</dbReference>
<dbReference type="InterPro" id="IPR003593">
    <property type="entry name" value="AAA+_ATPase"/>
</dbReference>
<comment type="similarity">
    <text evidence="1">Belongs to the AAA ATPase family. BCS1 subfamily.</text>
</comment>
<evidence type="ECO:0000313" key="4">
    <source>
        <dbReference type="EMBL" id="AZU60641.1"/>
    </source>
</evidence>
<dbReference type="KEGG" id="nmk:CHR53_04825"/>
<evidence type="ECO:0000256" key="1">
    <source>
        <dbReference type="ARBA" id="ARBA00007448"/>
    </source>
</evidence>
<dbReference type="InterPro" id="IPR003959">
    <property type="entry name" value="ATPase_AAA_core"/>
</dbReference>
<organism evidence="4 5">
    <name type="scientific">Neobacillus mesonae</name>
    <dbReference type="NCBI Taxonomy" id="1193713"/>
    <lineage>
        <taxon>Bacteria</taxon>
        <taxon>Bacillati</taxon>
        <taxon>Bacillota</taxon>
        <taxon>Bacilli</taxon>
        <taxon>Bacillales</taxon>
        <taxon>Bacillaceae</taxon>
        <taxon>Neobacillus</taxon>
    </lineage>
</organism>
<evidence type="ECO:0000313" key="5">
    <source>
        <dbReference type="Proteomes" id="UP000282892"/>
    </source>
</evidence>
<protein>
    <submittedName>
        <fullName evidence="4">ATPase</fullName>
    </submittedName>
</protein>
<evidence type="ECO:0000259" key="3">
    <source>
        <dbReference type="SMART" id="SM00382"/>
    </source>
</evidence>
<dbReference type="AlphaFoldDB" id="A0A3Q9QU31"/>
<dbReference type="OrthoDB" id="9806903at2"/>
<feature type="domain" description="AAA+ ATPase" evidence="3">
    <location>
        <begin position="218"/>
        <end position="338"/>
    </location>
</feature>
<dbReference type="SUPFAM" id="SSF52540">
    <property type="entry name" value="P-loop containing nucleoside triphosphate hydrolases"/>
    <property type="match status" value="1"/>
</dbReference>
<dbReference type="EMBL" id="CP022572">
    <property type="protein sequence ID" value="AZU60641.1"/>
    <property type="molecule type" value="Genomic_DNA"/>
</dbReference>
<evidence type="ECO:0000256" key="2">
    <source>
        <dbReference type="RuleBase" id="RU003651"/>
    </source>
</evidence>
<sequence length="431" mass="50367">MNKQNVLFKIEEMDRDTLPYYYDYGKVVSVIQEKLFEEIGMEFDMYSDEDTSNEIWEILEEDLKEKSEEVRLIGHIYNEAETKTISSNHNDKVQEFIVKPRVMNGLFYYPQYQVALAKVITFQNAGEMLRDLIFAKDDACLVSFLQYVLKRKRDYIKNYVTVFTDTEHGVETEIESITTMVRREDVFLEDSMKKEIYRSIDEFFQEGREFFKTYNIPYKRGILLYGKPGNGKTTLVKSIASSILAPVAYWQITEFTSSYTIKEVFSSVLKLAPMVLVIEDIDSMPADVRSVFLNTLDGATSKEGIFLIGTTNYPEKIDPALMNRSGRFDRAYEIKLPTKELRYQYLLNKKIERILSQEEIEEVIEATKDFSYAQLNELYTSIALEWHYEQQVDVTRLCGELKSLKQKQVKHAWDESDSYGAIGFAGFRDEY</sequence>
<accession>A0A3Q9QU31</accession>
<dbReference type="Proteomes" id="UP000282892">
    <property type="component" value="Chromosome"/>
</dbReference>
<keyword evidence="2" id="KW-0067">ATP-binding</keyword>
<dbReference type="PROSITE" id="PS00674">
    <property type="entry name" value="AAA"/>
    <property type="match status" value="1"/>
</dbReference>
<proteinExistence type="inferred from homology"/>
<reference evidence="4 5" key="1">
    <citation type="submission" date="2017-07" db="EMBL/GenBank/DDBJ databases">
        <title>The complete genome sequence of Bacillus mesonae strain H20-5, an efficient strain improving plant abiotic stress resistance.</title>
        <authorList>
            <person name="Kim S.Y."/>
            <person name="Song H."/>
            <person name="Sang M.K."/>
            <person name="Weon H.-Y."/>
            <person name="Song J."/>
        </authorList>
    </citation>
    <scope>NUCLEOTIDE SEQUENCE [LARGE SCALE GENOMIC DNA]</scope>
    <source>
        <strain evidence="4 5">H20-5</strain>
    </source>
</reference>
<gene>
    <name evidence="4" type="ORF">CHR53_04825</name>
</gene>
<dbReference type="Pfam" id="PF00004">
    <property type="entry name" value="AAA"/>
    <property type="match status" value="1"/>
</dbReference>
<dbReference type="GO" id="GO:0016887">
    <property type="term" value="F:ATP hydrolysis activity"/>
    <property type="evidence" value="ECO:0007669"/>
    <property type="project" value="InterPro"/>
</dbReference>
<keyword evidence="2" id="KW-0547">Nucleotide-binding</keyword>
<dbReference type="InterPro" id="IPR050747">
    <property type="entry name" value="Mitochondrial_chaperone_BCS1"/>
</dbReference>
<dbReference type="CDD" id="cd19481">
    <property type="entry name" value="RecA-like_protease"/>
    <property type="match status" value="1"/>
</dbReference>
<dbReference type="InterPro" id="IPR027417">
    <property type="entry name" value="P-loop_NTPase"/>
</dbReference>
<dbReference type="Gene3D" id="3.40.50.300">
    <property type="entry name" value="P-loop containing nucleotide triphosphate hydrolases"/>
    <property type="match status" value="1"/>
</dbReference>